<dbReference type="CDD" id="cd14337">
    <property type="entry name" value="UBA_MARK_Par1"/>
    <property type="match status" value="1"/>
</dbReference>
<dbReference type="CDD" id="cd14003">
    <property type="entry name" value="STKc_AMPK-like"/>
    <property type="match status" value="1"/>
</dbReference>
<dbReference type="Gene3D" id="1.10.510.10">
    <property type="entry name" value="Transferase(Phosphotransferase) domain 1"/>
    <property type="match status" value="1"/>
</dbReference>
<keyword evidence="16" id="KW-1185">Reference proteome</keyword>
<organism evidence="15 16">
    <name type="scientific">Myotis myotis</name>
    <name type="common">Greater mouse-eared bat</name>
    <name type="synonym">Vespertilio myotis</name>
    <dbReference type="NCBI Taxonomy" id="51298"/>
    <lineage>
        <taxon>Eukaryota</taxon>
        <taxon>Metazoa</taxon>
        <taxon>Chordata</taxon>
        <taxon>Craniata</taxon>
        <taxon>Vertebrata</taxon>
        <taxon>Euteleostomi</taxon>
        <taxon>Mammalia</taxon>
        <taxon>Eutheria</taxon>
        <taxon>Laurasiatheria</taxon>
        <taxon>Chiroptera</taxon>
        <taxon>Yangochiroptera</taxon>
        <taxon>Vespertilionidae</taxon>
        <taxon>Myotis</taxon>
    </lineage>
</organism>
<evidence type="ECO:0000256" key="4">
    <source>
        <dbReference type="ARBA" id="ARBA00022741"/>
    </source>
</evidence>
<gene>
    <name evidence="15" type="ORF">mMyoMyo1_012798</name>
</gene>
<evidence type="ECO:0000256" key="2">
    <source>
        <dbReference type="ARBA" id="ARBA00022527"/>
    </source>
</evidence>
<proteinExistence type="inferred from homology"/>
<keyword evidence="2 12" id="KW-0723">Serine/threonine-protein kinase</keyword>
<dbReference type="GO" id="GO:0005524">
    <property type="term" value="F:ATP binding"/>
    <property type="evidence" value="ECO:0007669"/>
    <property type="project" value="UniProtKB-UniRule"/>
</dbReference>
<keyword evidence="3" id="KW-0808">Transferase</keyword>
<feature type="domain" description="Protein kinase" evidence="14">
    <location>
        <begin position="19"/>
        <end position="264"/>
    </location>
</feature>
<dbReference type="PRINTS" id="PR00109">
    <property type="entry name" value="TYRKINASE"/>
</dbReference>
<reference evidence="15 16" key="1">
    <citation type="journal article" date="2020" name="Nature">
        <title>Six reference-quality genomes reveal evolution of bat adaptations.</title>
        <authorList>
            <person name="Jebb D."/>
            <person name="Huang Z."/>
            <person name="Pippel M."/>
            <person name="Hughes G.M."/>
            <person name="Lavrichenko K."/>
            <person name="Devanna P."/>
            <person name="Winkler S."/>
            <person name="Jermiin L.S."/>
            <person name="Skirmuntt E.C."/>
            <person name="Katzourakis A."/>
            <person name="Burkitt-Gray L."/>
            <person name="Ray D.A."/>
            <person name="Sullivan K.A.M."/>
            <person name="Roscito J.G."/>
            <person name="Kirilenko B.M."/>
            <person name="Davalos L.M."/>
            <person name="Corthals A.P."/>
            <person name="Power M.L."/>
            <person name="Jones G."/>
            <person name="Ransome R.D."/>
            <person name="Dechmann D.K.N."/>
            <person name="Locatelli A.G."/>
            <person name="Puechmaille S.J."/>
            <person name="Fedrigo O."/>
            <person name="Jarvis E.D."/>
            <person name="Hiller M."/>
            <person name="Vernes S.C."/>
            <person name="Myers E.W."/>
            <person name="Teeling E.C."/>
        </authorList>
    </citation>
    <scope>NUCLEOTIDE SEQUENCE [LARGE SCALE GENOMIC DNA]</scope>
    <source>
        <strain evidence="15">MMyoMyo1</strain>
        <tissue evidence="15">Flight muscle</tissue>
    </source>
</reference>
<dbReference type="FunFam" id="3.30.200.20:FF:000003">
    <property type="entry name" value="Non-specific serine/threonine protein kinase"/>
    <property type="match status" value="1"/>
</dbReference>
<dbReference type="VEuPathDB" id="HostDB:LOC118659084"/>
<comment type="caution">
    <text evidence="15">The sequence shown here is derived from an EMBL/GenBank/DDBJ whole genome shotgun (WGS) entry which is preliminary data.</text>
</comment>
<dbReference type="PROSITE" id="PS00108">
    <property type="entry name" value="PROTEIN_KINASE_ST"/>
    <property type="match status" value="1"/>
</dbReference>
<evidence type="ECO:0000256" key="6">
    <source>
        <dbReference type="ARBA" id="ARBA00022840"/>
    </source>
</evidence>
<evidence type="ECO:0000256" key="5">
    <source>
        <dbReference type="ARBA" id="ARBA00022777"/>
    </source>
</evidence>
<dbReference type="PANTHER" id="PTHR24346">
    <property type="entry name" value="MAP/MICROTUBULE AFFINITY-REGULATING KINASE"/>
    <property type="match status" value="1"/>
</dbReference>
<dbReference type="PROSITE" id="PS00107">
    <property type="entry name" value="PROTEIN_KINASE_ATP"/>
    <property type="match status" value="1"/>
</dbReference>
<dbReference type="SUPFAM" id="SSF56112">
    <property type="entry name" value="Protein kinase-like (PK-like)"/>
    <property type="match status" value="1"/>
</dbReference>
<dbReference type="InterPro" id="IPR001245">
    <property type="entry name" value="Ser-Thr/Tyr_kinase_cat_dom"/>
</dbReference>
<evidence type="ECO:0000256" key="13">
    <source>
        <dbReference type="SAM" id="MobiDB-lite"/>
    </source>
</evidence>
<evidence type="ECO:0000256" key="11">
    <source>
        <dbReference type="PROSITE-ProRule" id="PRU10141"/>
    </source>
</evidence>
<dbReference type="EC" id="2.7.11.1" evidence="1"/>
<dbReference type="GO" id="GO:0004674">
    <property type="term" value="F:protein serine/threonine kinase activity"/>
    <property type="evidence" value="ECO:0007669"/>
    <property type="project" value="UniProtKB-KW"/>
</dbReference>
<evidence type="ECO:0000256" key="10">
    <source>
        <dbReference type="ARBA" id="ARBA00048679"/>
    </source>
</evidence>
<evidence type="ECO:0000256" key="7">
    <source>
        <dbReference type="ARBA" id="ARBA00037391"/>
    </source>
</evidence>
<dbReference type="PANTHER" id="PTHR24346:SF95">
    <property type="entry name" value="SPERM MOTILITY KINASE 3A"/>
    <property type="match status" value="1"/>
</dbReference>
<comment type="function">
    <text evidence="7">May play a role in sperm motility, especially in the regulation of flagellar function.</text>
</comment>
<keyword evidence="5 15" id="KW-0418">Kinase</keyword>
<evidence type="ECO:0000313" key="16">
    <source>
        <dbReference type="Proteomes" id="UP000527355"/>
    </source>
</evidence>
<dbReference type="InterPro" id="IPR011009">
    <property type="entry name" value="Kinase-like_dom_sf"/>
</dbReference>
<feature type="compositionally biased region" description="Low complexity" evidence="13">
    <location>
        <begin position="422"/>
        <end position="431"/>
    </location>
</feature>
<feature type="region of interest" description="Disordered" evidence="13">
    <location>
        <begin position="336"/>
        <end position="355"/>
    </location>
</feature>
<dbReference type="EMBL" id="JABWUV010000006">
    <property type="protein sequence ID" value="KAF6349347.1"/>
    <property type="molecule type" value="Genomic_DNA"/>
</dbReference>
<dbReference type="Pfam" id="PF00069">
    <property type="entry name" value="Pkinase"/>
    <property type="match status" value="1"/>
</dbReference>
<evidence type="ECO:0000313" key="15">
    <source>
        <dbReference type="EMBL" id="KAF6349347.1"/>
    </source>
</evidence>
<dbReference type="InterPro" id="IPR017441">
    <property type="entry name" value="Protein_kinase_ATP_BS"/>
</dbReference>
<dbReference type="InterPro" id="IPR008271">
    <property type="entry name" value="Ser/Thr_kinase_AS"/>
</dbReference>
<comment type="similarity">
    <text evidence="8">Belongs to the protein kinase superfamily. CAMK Ser/Thr protein kinase family. Smok subfamily.</text>
</comment>
<dbReference type="FunFam" id="1.10.8.10:FF:000005">
    <property type="entry name" value="Non-specific serine/threonine protein kinase"/>
    <property type="match status" value="1"/>
</dbReference>
<comment type="catalytic activity">
    <reaction evidence="10">
        <text>L-seryl-[protein] + ATP = O-phospho-L-seryl-[protein] + ADP + H(+)</text>
        <dbReference type="Rhea" id="RHEA:17989"/>
        <dbReference type="Rhea" id="RHEA-COMP:9863"/>
        <dbReference type="Rhea" id="RHEA-COMP:11604"/>
        <dbReference type="ChEBI" id="CHEBI:15378"/>
        <dbReference type="ChEBI" id="CHEBI:29999"/>
        <dbReference type="ChEBI" id="CHEBI:30616"/>
        <dbReference type="ChEBI" id="CHEBI:83421"/>
        <dbReference type="ChEBI" id="CHEBI:456216"/>
        <dbReference type="EC" id="2.7.11.1"/>
    </reaction>
</comment>
<dbReference type="GO" id="GO:0005737">
    <property type="term" value="C:cytoplasm"/>
    <property type="evidence" value="ECO:0007669"/>
    <property type="project" value="TreeGrafter"/>
</dbReference>
<protein>
    <recommendedName>
        <fullName evidence="1">non-specific serine/threonine protein kinase</fullName>
        <ecNumber evidence="1">2.7.11.1</ecNumber>
    </recommendedName>
</protein>
<sequence>MFNAFAAHSTVKERCIGDYLLLHTIGKGCYAEVRVAQHLLTGAQVVVKAIKREGISRFFQEVHCFKSLNHPNITQLFEVIATQDKFFLIMEHVSGGDLLEHLEKYGHMNEGEARAVFRQVVSAVQYCHQRGIIHRDLKPDNILIDGDMTVKLADFGFSREVSDNKQNTFCGTICYSAPEILQRHTYDGRKTDVWSLGVVLYRMLTGVAPFEGDNFVNVKRQIVSGHFYVPHFMSREVQKLLRKLLTVNPSQRPTLEDVMKDPWLNKGEEEQLRPYSEPPWGELHPQVIEIMQSLGFKQDDIQESVTQRKFDRAMGTYLILIMMKTKMPGRKIRVRPYRSPGTSSMSTSQEVGQPFDGKTKEPFIPPNCLWFRVTTPPPNLETMTTTPPPNLETMTTTRPEFRTDTPRADLQLGPAGSPTIQSSTSTSTSTSDGGAPVGAAHESCLKAEQPEGGTPAYSSGPIQGQKGVARRAFQFLLRFTCCGSSTKKKHLKRTKVKPT</sequence>
<dbReference type="FunFam" id="1.10.510.10:FF:000002">
    <property type="entry name" value="Non-specific serine/threonine protein kinase"/>
    <property type="match status" value="1"/>
</dbReference>
<keyword evidence="4 11" id="KW-0547">Nucleotide-binding</keyword>
<evidence type="ECO:0000256" key="12">
    <source>
        <dbReference type="RuleBase" id="RU000304"/>
    </source>
</evidence>
<accession>A0A7J7XI04</accession>
<name>A0A7J7XI04_MYOMY</name>
<evidence type="ECO:0000256" key="9">
    <source>
        <dbReference type="ARBA" id="ARBA00047899"/>
    </source>
</evidence>
<evidence type="ECO:0000259" key="14">
    <source>
        <dbReference type="PROSITE" id="PS50011"/>
    </source>
</evidence>
<dbReference type="GO" id="GO:0035556">
    <property type="term" value="P:intracellular signal transduction"/>
    <property type="evidence" value="ECO:0007669"/>
    <property type="project" value="TreeGrafter"/>
</dbReference>
<dbReference type="VEuPathDB" id="HostDB:LOC118650445"/>
<dbReference type="Proteomes" id="UP000527355">
    <property type="component" value="Unassembled WGS sequence"/>
</dbReference>
<evidence type="ECO:0000256" key="1">
    <source>
        <dbReference type="ARBA" id="ARBA00012513"/>
    </source>
</evidence>
<feature type="binding site" evidence="11">
    <location>
        <position position="48"/>
    </location>
    <ligand>
        <name>ATP</name>
        <dbReference type="ChEBI" id="CHEBI:30616"/>
    </ligand>
</feature>
<feature type="region of interest" description="Disordered" evidence="13">
    <location>
        <begin position="374"/>
        <end position="438"/>
    </location>
</feature>
<comment type="catalytic activity">
    <reaction evidence="9">
        <text>L-threonyl-[protein] + ATP = O-phospho-L-threonyl-[protein] + ADP + H(+)</text>
        <dbReference type="Rhea" id="RHEA:46608"/>
        <dbReference type="Rhea" id="RHEA-COMP:11060"/>
        <dbReference type="Rhea" id="RHEA-COMP:11605"/>
        <dbReference type="ChEBI" id="CHEBI:15378"/>
        <dbReference type="ChEBI" id="CHEBI:30013"/>
        <dbReference type="ChEBI" id="CHEBI:30616"/>
        <dbReference type="ChEBI" id="CHEBI:61977"/>
        <dbReference type="ChEBI" id="CHEBI:456216"/>
        <dbReference type="EC" id="2.7.11.1"/>
    </reaction>
</comment>
<keyword evidence="6 11" id="KW-0067">ATP-binding</keyword>
<dbReference type="SMART" id="SM00220">
    <property type="entry name" value="S_TKc"/>
    <property type="match status" value="1"/>
</dbReference>
<feature type="compositionally biased region" description="Polar residues" evidence="13">
    <location>
        <begin position="340"/>
        <end position="351"/>
    </location>
</feature>
<dbReference type="InterPro" id="IPR000719">
    <property type="entry name" value="Prot_kinase_dom"/>
</dbReference>
<dbReference type="PROSITE" id="PS50011">
    <property type="entry name" value="PROTEIN_KINASE_DOM"/>
    <property type="match status" value="1"/>
</dbReference>
<dbReference type="AlphaFoldDB" id="A0A7J7XI04"/>
<evidence type="ECO:0000256" key="8">
    <source>
        <dbReference type="ARBA" id="ARBA00038181"/>
    </source>
</evidence>
<evidence type="ECO:0000256" key="3">
    <source>
        <dbReference type="ARBA" id="ARBA00022679"/>
    </source>
</evidence>